<protein>
    <submittedName>
        <fullName evidence="2">Uncharacterized protein</fullName>
    </submittedName>
</protein>
<evidence type="ECO:0000256" key="1">
    <source>
        <dbReference type="SAM" id="MobiDB-lite"/>
    </source>
</evidence>
<dbReference type="AlphaFoldDB" id="A0A0A0HW01"/>
<gene>
    <name evidence="2" type="ORF">Z955_15355</name>
</gene>
<feature type="region of interest" description="Disordered" evidence="1">
    <location>
        <begin position="53"/>
        <end position="78"/>
    </location>
</feature>
<evidence type="ECO:0000313" key="3">
    <source>
        <dbReference type="Proteomes" id="UP000030014"/>
    </source>
</evidence>
<organism evidence="2 3">
    <name type="scientific">Clostridium botulinum C/D str. DC5</name>
    <dbReference type="NCBI Taxonomy" id="1443128"/>
    <lineage>
        <taxon>Bacteria</taxon>
        <taxon>Bacillati</taxon>
        <taxon>Bacillota</taxon>
        <taxon>Clostridia</taxon>
        <taxon>Eubacteriales</taxon>
        <taxon>Clostridiaceae</taxon>
        <taxon>Clostridium</taxon>
    </lineage>
</organism>
<sequence length="78" mass="9437">MKIQRWTSSNKKVYKLKKIRYKENREKEGLGMEVVERYCTVAESLRTSLQQMQEIRKGNSSKKSWREVREELKKEKQG</sequence>
<evidence type="ECO:0000313" key="2">
    <source>
        <dbReference type="EMBL" id="KGM93349.1"/>
    </source>
</evidence>
<reference evidence="2 3" key="1">
    <citation type="submission" date="2014-01" db="EMBL/GenBank/DDBJ databases">
        <title>Plasmidome dynamics in the species complex Clostridium novyi sensu lato converts strains of independent lineages into distinctly different pathogens.</title>
        <authorList>
            <person name="Skarin H."/>
            <person name="Segerman B."/>
        </authorList>
    </citation>
    <scope>NUCLEOTIDE SEQUENCE [LARGE SCALE GENOMIC DNA]</scope>
    <source>
        <strain evidence="2 3">DC5</strain>
    </source>
</reference>
<proteinExistence type="predicted"/>
<dbReference type="RefSeq" id="WP_013720923.1">
    <property type="nucleotide sequence ID" value="NZ_JDRY01000170.1"/>
</dbReference>
<name>A0A0A0HW01_CLOBO</name>
<dbReference type="EMBL" id="JDRY01000170">
    <property type="protein sequence ID" value="KGM93349.1"/>
    <property type="molecule type" value="Genomic_DNA"/>
</dbReference>
<comment type="caution">
    <text evidence="2">The sequence shown here is derived from an EMBL/GenBank/DDBJ whole genome shotgun (WGS) entry which is preliminary data.</text>
</comment>
<dbReference type="Proteomes" id="UP000030014">
    <property type="component" value="Unassembled WGS sequence"/>
</dbReference>
<feature type="compositionally biased region" description="Basic and acidic residues" evidence="1">
    <location>
        <begin position="64"/>
        <end position="78"/>
    </location>
</feature>
<accession>A0A0A0HW01</accession>